<dbReference type="EMBL" id="MN741013">
    <property type="protein sequence ID" value="QHU22617.1"/>
    <property type="molecule type" value="Genomic_DNA"/>
</dbReference>
<proteinExistence type="predicted"/>
<name>A0A6C0L112_9ZZZZ</name>
<protein>
    <recommendedName>
        <fullName evidence="3">RING-type domain-containing protein</fullName>
    </recommendedName>
</protein>
<evidence type="ECO:0008006" key="3">
    <source>
        <dbReference type="Google" id="ProtNLM"/>
    </source>
</evidence>
<feature type="compositionally biased region" description="Polar residues" evidence="1">
    <location>
        <begin position="43"/>
        <end position="67"/>
    </location>
</feature>
<evidence type="ECO:0000256" key="1">
    <source>
        <dbReference type="SAM" id="MobiDB-lite"/>
    </source>
</evidence>
<dbReference type="SUPFAM" id="SSF57850">
    <property type="entry name" value="RING/U-box"/>
    <property type="match status" value="1"/>
</dbReference>
<sequence length="254" mass="29567">MNEQTRIGRQTHQTPHQQGNRNLHIRRRQFEFRNGYNSRRDSTSTNDNSNTFIEPPSTNNTNDDESAPSSLHYNLFNTFIDVCANNLTTNLYSNEDPEHSAQYNNNAYYSTFEYDSLSIRFFHNEQLNLHNINDAIDNVIDNINNREIQNILNDFQNNDMSDTTDFINNTLHDDNAILNSEEIIQKINGNVIHGEYVHYAFVLKNHSCPILLSDFENDDTVSIFKLCNHAIHKSSYEQFAKTFTKCPLCNNKLF</sequence>
<evidence type="ECO:0000313" key="2">
    <source>
        <dbReference type="EMBL" id="QHU22617.1"/>
    </source>
</evidence>
<accession>A0A6C0L112</accession>
<reference evidence="2" key="1">
    <citation type="journal article" date="2020" name="Nature">
        <title>Giant virus diversity and host interactions through global metagenomics.</title>
        <authorList>
            <person name="Schulz F."/>
            <person name="Roux S."/>
            <person name="Paez-Espino D."/>
            <person name="Jungbluth S."/>
            <person name="Walsh D.A."/>
            <person name="Denef V.J."/>
            <person name="McMahon K.D."/>
            <person name="Konstantinidis K.T."/>
            <person name="Eloe-Fadrosh E.A."/>
            <person name="Kyrpides N.C."/>
            <person name="Woyke T."/>
        </authorList>
    </citation>
    <scope>NUCLEOTIDE SEQUENCE</scope>
    <source>
        <strain evidence="2">GVMAG-S-ERX555907-102</strain>
    </source>
</reference>
<dbReference type="AlphaFoldDB" id="A0A6C0L112"/>
<dbReference type="InterPro" id="IPR013083">
    <property type="entry name" value="Znf_RING/FYVE/PHD"/>
</dbReference>
<feature type="region of interest" description="Disordered" evidence="1">
    <location>
        <begin position="1"/>
        <end position="67"/>
    </location>
</feature>
<feature type="compositionally biased region" description="Polar residues" evidence="1">
    <location>
        <begin position="1"/>
        <end position="21"/>
    </location>
</feature>
<organism evidence="2">
    <name type="scientific">viral metagenome</name>
    <dbReference type="NCBI Taxonomy" id="1070528"/>
    <lineage>
        <taxon>unclassified sequences</taxon>
        <taxon>metagenomes</taxon>
        <taxon>organismal metagenomes</taxon>
    </lineage>
</organism>
<dbReference type="Gene3D" id="3.30.40.10">
    <property type="entry name" value="Zinc/RING finger domain, C3HC4 (zinc finger)"/>
    <property type="match status" value="1"/>
</dbReference>